<name>A0A1W1ZAG0_9RHOB</name>
<dbReference type="RefSeq" id="WP_084350100.1">
    <property type="nucleotide sequence ID" value="NZ_FWYD01000001.1"/>
</dbReference>
<accession>A0A1W1ZAG0</accession>
<sequence>MASLHDLKGTKVAIALALLTAIAASAADPETIRIGISHSDATMEKLDQSSERVIVSEIYSAAPAGDGKLETNDTGMISLGADALQISPPQGDLAVSIAGLILPDPVDIKGAIAVNINIFSARRSGAGHDDWQRGGCCGLIRSDNSDIHAALS</sequence>
<feature type="chain" id="PRO_5012822775" evidence="1">
    <location>
        <begin position="27"/>
        <end position="152"/>
    </location>
</feature>
<dbReference type="Proteomes" id="UP000192330">
    <property type="component" value="Unassembled WGS sequence"/>
</dbReference>
<dbReference type="EMBL" id="FWYD01000001">
    <property type="protein sequence ID" value="SMC45332.1"/>
    <property type="molecule type" value="Genomic_DNA"/>
</dbReference>
<keyword evidence="1" id="KW-0732">Signal</keyword>
<dbReference type="STRING" id="1387277.SAMN06295998_101385"/>
<organism evidence="2 3">
    <name type="scientific">Primorskyibacter flagellatus</name>
    <dbReference type="NCBI Taxonomy" id="1387277"/>
    <lineage>
        <taxon>Bacteria</taxon>
        <taxon>Pseudomonadati</taxon>
        <taxon>Pseudomonadota</taxon>
        <taxon>Alphaproteobacteria</taxon>
        <taxon>Rhodobacterales</taxon>
        <taxon>Roseobacteraceae</taxon>
        <taxon>Primorskyibacter</taxon>
    </lineage>
</organism>
<evidence type="ECO:0000313" key="2">
    <source>
        <dbReference type="EMBL" id="SMC45332.1"/>
    </source>
</evidence>
<evidence type="ECO:0000313" key="3">
    <source>
        <dbReference type="Proteomes" id="UP000192330"/>
    </source>
</evidence>
<dbReference type="AlphaFoldDB" id="A0A1W1ZAG0"/>
<keyword evidence="3" id="KW-1185">Reference proteome</keyword>
<evidence type="ECO:0000256" key="1">
    <source>
        <dbReference type="SAM" id="SignalP"/>
    </source>
</evidence>
<reference evidence="2 3" key="1">
    <citation type="submission" date="2017-04" db="EMBL/GenBank/DDBJ databases">
        <authorList>
            <person name="Afonso C.L."/>
            <person name="Miller P.J."/>
            <person name="Scott M.A."/>
            <person name="Spackman E."/>
            <person name="Goraichik I."/>
            <person name="Dimitrov K.M."/>
            <person name="Suarez D.L."/>
            <person name="Swayne D.E."/>
        </authorList>
    </citation>
    <scope>NUCLEOTIDE SEQUENCE [LARGE SCALE GENOMIC DNA]</scope>
    <source>
        <strain evidence="2 3">CGMCC 1.12644</strain>
    </source>
</reference>
<dbReference type="OrthoDB" id="7376398at2"/>
<protein>
    <submittedName>
        <fullName evidence="2">Uncharacterized protein</fullName>
    </submittedName>
</protein>
<proteinExistence type="predicted"/>
<gene>
    <name evidence="2" type="ORF">SAMN06295998_101385</name>
</gene>
<feature type="signal peptide" evidence="1">
    <location>
        <begin position="1"/>
        <end position="26"/>
    </location>
</feature>